<dbReference type="Proteomes" id="UP001634394">
    <property type="component" value="Unassembled WGS sequence"/>
</dbReference>
<proteinExistence type="predicted"/>
<reference evidence="1 2" key="1">
    <citation type="submission" date="2024-11" db="EMBL/GenBank/DDBJ databases">
        <title>Chromosome-level genome assembly of the freshwater bivalve Anodonta woodiana.</title>
        <authorList>
            <person name="Chen X."/>
        </authorList>
    </citation>
    <scope>NUCLEOTIDE SEQUENCE [LARGE SCALE GENOMIC DNA]</scope>
    <source>
        <strain evidence="1">MN2024</strain>
        <tissue evidence="1">Gills</tissue>
    </source>
</reference>
<gene>
    <name evidence="1" type="ORF">ACJMK2_011614</name>
</gene>
<organism evidence="1 2">
    <name type="scientific">Sinanodonta woodiana</name>
    <name type="common">Chinese pond mussel</name>
    <name type="synonym">Anodonta woodiana</name>
    <dbReference type="NCBI Taxonomy" id="1069815"/>
    <lineage>
        <taxon>Eukaryota</taxon>
        <taxon>Metazoa</taxon>
        <taxon>Spiralia</taxon>
        <taxon>Lophotrochozoa</taxon>
        <taxon>Mollusca</taxon>
        <taxon>Bivalvia</taxon>
        <taxon>Autobranchia</taxon>
        <taxon>Heteroconchia</taxon>
        <taxon>Palaeoheterodonta</taxon>
        <taxon>Unionida</taxon>
        <taxon>Unionoidea</taxon>
        <taxon>Unionidae</taxon>
        <taxon>Unioninae</taxon>
        <taxon>Sinanodonta</taxon>
    </lineage>
</organism>
<comment type="caution">
    <text evidence="1">The sequence shown here is derived from an EMBL/GenBank/DDBJ whole genome shotgun (WGS) entry which is preliminary data.</text>
</comment>
<protein>
    <submittedName>
        <fullName evidence="1">Uncharacterized protein</fullName>
    </submittedName>
</protein>
<accession>A0ABD3V7X8</accession>
<sequence length="132" mass="14913">MYYIESAMAGDTLTEAKKKHNLLCNKLDGLITKDSFQSIKRMAMTYLVPKQVEKAKCMNDLLHQLEIKGVFSVGKYKKLRELIQDAGIGIGIDDIEKTDKEIKIIMKSRIDMQGMVALSSAEESFHASRDLI</sequence>
<evidence type="ECO:0000313" key="2">
    <source>
        <dbReference type="Proteomes" id="UP001634394"/>
    </source>
</evidence>
<name>A0ABD3V7X8_SINWO</name>
<evidence type="ECO:0000313" key="1">
    <source>
        <dbReference type="EMBL" id="KAL3856908.1"/>
    </source>
</evidence>
<keyword evidence="2" id="KW-1185">Reference proteome</keyword>
<dbReference type="AlphaFoldDB" id="A0ABD3V7X8"/>
<dbReference type="EMBL" id="JBJQND010000013">
    <property type="protein sequence ID" value="KAL3856908.1"/>
    <property type="molecule type" value="Genomic_DNA"/>
</dbReference>